<organism evidence="2 3">
    <name type="scientific">Paenibacillus illinoisensis</name>
    <dbReference type="NCBI Taxonomy" id="59845"/>
    <lineage>
        <taxon>Bacteria</taxon>
        <taxon>Bacillati</taxon>
        <taxon>Bacillota</taxon>
        <taxon>Bacilli</taxon>
        <taxon>Bacillales</taxon>
        <taxon>Paenibacillaceae</taxon>
        <taxon>Paenibacillus</taxon>
    </lineage>
</organism>
<evidence type="ECO:0000259" key="1">
    <source>
        <dbReference type="Pfam" id="PF02873"/>
    </source>
</evidence>
<gene>
    <name evidence="2" type="ORF">ACINKY_15080</name>
</gene>
<comment type="caution">
    <text evidence="2">The sequence shown here is derived from an EMBL/GenBank/DDBJ whole genome shotgun (WGS) entry which is preliminary data.</text>
</comment>
<name>A0ABW8HV27_9BACL</name>
<evidence type="ECO:0000313" key="3">
    <source>
        <dbReference type="Proteomes" id="UP001618531"/>
    </source>
</evidence>
<sequence>MPEAVYSVWHNERKVVLEVMGLAKNHRRFATSYAYAGSVLRNPPSDRAARLFQTAASKGKHGRPTGIHLACQFDCQSSQATAEDVITLMQQIQSNYIISKRYNLVPEVFPVGER</sequence>
<dbReference type="SUPFAM" id="SSF56194">
    <property type="entry name" value="Uridine diphospho-N-Acetylenolpyruvylglucosamine reductase, MurB, C-terminal domain"/>
    <property type="match status" value="1"/>
</dbReference>
<proteinExistence type="predicted"/>
<keyword evidence="3" id="KW-1185">Reference proteome</keyword>
<dbReference type="Pfam" id="PF02873">
    <property type="entry name" value="MurB_C"/>
    <property type="match status" value="1"/>
</dbReference>
<dbReference type="RefSeq" id="WP_402876031.1">
    <property type="nucleotide sequence ID" value="NZ_JBIYSL010000003.1"/>
</dbReference>
<reference evidence="2 3" key="1">
    <citation type="submission" date="2024-11" db="EMBL/GenBank/DDBJ databases">
        <title>Identification and Characterization of a Novel Fosfomycin Bacillithiol Transferase FosB8 in Paenibacillus illinoisensis.</title>
        <authorList>
            <person name="Lu W."/>
        </authorList>
    </citation>
    <scope>NUCLEOTIDE SEQUENCE [LARGE SCALE GENOMIC DNA]</scope>
    <source>
        <strain evidence="2 3">WP77</strain>
    </source>
</reference>
<dbReference type="Gene3D" id="3.90.78.10">
    <property type="entry name" value="UDP-N-acetylenolpyruvoylglucosamine reductase, C-terminal domain"/>
    <property type="match status" value="1"/>
</dbReference>
<dbReference type="Proteomes" id="UP001618531">
    <property type="component" value="Unassembled WGS sequence"/>
</dbReference>
<dbReference type="EMBL" id="JBIYSL010000003">
    <property type="protein sequence ID" value="MFK0523529.1"/>
    <property type="molecule type" value="Genomic_DNA"/>
</dbReference>
<evidence type="ECO:0000313" key="2">
    <source>
        <dbReference type="EMBL" id="MFK0523529.1"/>
    </source>
</evidence>
<dbReference type="InterPro" id="IPR011601">
    <property type="entry name" value="MurB_C"/>
</dbReference>
<feature type="domain" description="UDP-N-acetylenolpyruvoylglucosamine reductase C-terminal" evidence="1">
    <location>
        <begin position="30"/>
        <end position="108"/>
    </location>
</feature>
<accession>A0ABW8HV27</accession>
<protein>
    <recommendedName>
        <fullName evidence="1">UDP-N-acetylenolpyruvoylglucosamine reductase C-terminal domain-containing protein</fullName>
    </recommendedName>
</protein>
<dbReference type="InterPro" id="IPR036635">
    <property type="entry name" value="MurB_C_sf"/>
</dbReference>